<accession>A0ABQ5FPN6</accession>
<dbReference type="SUPFAM" id="SSF56672">
    <property type="entry name" value="DNA/RNA polymerases"/>
    <property type="match status" value="1"/>
</dbReference>
<dbReference type="Gene3D" id="4.10.60.10">
    <property type="entry name" value="Zinc finger, CCHC-type"/>
    <property type="match status" value="1"/>
</dbReference>
<keyword evidence="4" id="KW-0175">Coiled coil</keyword>
<keyword evidence="1" id="KW-0479">Metal-binding</keyword>
<keyword evidence="3" id="KW-0862">Zinc</keyword>
<dbReference type="Pfam" id="PF25597">
    <property type="entry name" value="SH3_retrovirus"/>
    <property type="match status" value="1"/>
</dbReference>
<feature type="domain" description="Integrase catalytic" evidence="7">
    <location>
        <begin position="955"/>
        <end position="1121"/>
    </location>
</feature>
<dbReference type="InterPro" id="IPR012337">
    <property type="entry name" value="RNaseH-like_sf"/>
</dbReference>
<keyword evidence="3" id="KW-0863">Zinc-finger</keyword>
<dbReference type="PANTHER" id="PTHR42648:SF32">
    <property type="entry name" value="RIBONUCLEASE H-LIKE DOMAIN, GAG-PRE-INTEGRASE DOMAIN PROTEIN-RELATED"/>
    <property type="match status" value="1"/>
</dbReference>
<feature type="region of interest" description="Disordered" evidence="5">
    <location>
        <begin position="540"/>
        <end position="565"/>
    </location>
</feature>
<protein>
    <submittedName>
        <fullName evidence="8">Ribonuclease H-like domain-containing protein</fullName>
    </submittedName>
</protein>
<dbReference type="PROSITE" id="PS50158">
    <property type="entry name" value="ZF_CCHC"/>
    <property type="match status" value="1"/>
</dbReference>
<evidence type="ECO:0000313" key="8">
    <source>
        <dbReference type="EMBL" id="GJT65312.1"/>
    </source>
</evidence>
<organism evidence="8 9">
    <name type="scientific">Tanacetum coccineum</name>
    <dbReference type="NCBI Taxonomy" id="301880"/>
    <lineage>
        <taxon>Eukaryota</taxon>
        <taxon>Viridiplantae</taxon>
        <taxon>Streptophyta</taxon>
        <taxon>Embryophyta</taxon>
        <taxon>Tracheophyta</taxon>
        <taxon>Spermatophyta</taxon>
        <taxon>Magnoliopsida</taxon>
        <taxon>eudicotyledons</taxon>
        <taxon>Gunneridae</taxon>
        <taxon>Pentapetalae</taxon>
        <taxon>asterids</taxon>
        <taxon>campanulids</taxon>
        <taxon>Asterales</taxon>
        <taxon>Asteraceae</taxon>
        <taxon>Asteroideae</taxon>
        <taxon>Anthemideae</taxon>
        <taxon>Anthemidinae</taxon>
        <taxon>Tanacetum</taxon>
    </lineage>
</organism>
<dbReference type="Proteomes" id="UP001151760">
    <property type="component" value="Unassembled WGS sequence"/>
</dbReference>
<dbReference type="SMART" id="SM00343">
    <property type="entry name" value="ZnF_C2HC"/>
    <property type="match status" value="2"/>
</dbReference>
<evidence type="ECO:0000256" key="5">
    <source>
        <dbReference type="SAM" id="MobiDB-lite"/>
    </source>
</evidence>
<dbReference type="InterPro" id="IPR001584">
    <property type="entry name" value="Integrase_cat-core"/>
</dbReference>
<dbReference type="Gene3D" id="3.30.420.10">
    <property type="entry name" value="Ribonuclease H-like superfamily/Ribonuclease H"/>
    <property type="match status" value="1"/>
</dbReference>
<feature type="region of interest" description="Disordered" evidence="5">
    <location>
        <begin position="1812"/>
        <end position="1853"/>
    </location>
</feature>
<dbReference type="InterPro" id="IPR057670">
    <property type="entry name" value="SH3_retrovirus"/>
</dbReference>
<dbReference type="InterPro" id="IPR025724">
    <property type="entry name" value="GAG-pre-integrase_dom"/>
</dbReference>
<evidence type="ECO:0000259" key="7">
    <source>
        <dbReference type="PROSITE" id="PS50994"/>
    </source>
</evidence>
<dbReference type="InterPro" id="IPR043502">
    <property type="entry name" value="DNA/RNA_pol_sf"/>
</dbReference>
<dbReference type="PROSITE" id="PS50994">
    <property type="entry name" value="INTEGRASE"/>
    <property type="match status" value="1"/>
</dbReference>
<evidence type="ECO:0000256" key="1">
    <source>
        <dbReference type="ARBA" id="ARBA00022723"/>
    </source>
</evidence>
<evidence type="ECO:0000256" key="4">
    <source>
        <dbReference type="SAM" id="Coils"/>
    </source>
</evidence>
<comment type="caution">
    <text evidence="8">The sequence shown here is derived from an EMBL/GenBank/DDBJ whole genome shotgun (WGS) entry which is preliminary data.</text>
</comment>
<gene>
    <name evidence="8" type="ORF">Tco_1016792</name>
</gene>
<sequence length="1964" mass="225250">MEAGTTFTNLTAKLPILSPGDYDLWLMMIEQYFLMTDYSLWEVIKNGNKVLKRTVRETKQEYEPTTAEEKMDMRNEMKARGTLLMTLPNKDQLKFHSYKDAKLLMKAIEKRYGGNKESKKVAKTYHSVGHSRRSYTQEDINLKLLRSLPSEWKTHALIWRNKQEIETIRLDDLYNNLKIYEPEISGSSSTTQNLQNVYFVSSNSTNSNSSTNEADNTAYGVSAAHTQSNPTSGDNLSDAVICAFLASQPNSSQMSREDLEQIDPDDLEEMDLQWEMTISKVDCYNCHKYGHFARECKAHRNQENRGREINRRTVTVETPTENALVAQDRIGGYDWSYQAEEEHPTNFALMTHTSSGSSFSSDSEVDSCSKSCVKAYATLKEQYDSLSSNYKRSQFNLVSYKAGLESVEARLAHYKKNEAVYEESINVLNLEVKLRDNALVENKKKLEKAEKERDELKLTLEKFQNSSKSLNNLLEIESFVNSSEMLENQEYNKSKSDKGYHAVPPPFTGNFIPRKPDLTFMDEIVKSENLDVTTVVTPSNDKTVESNHESANVKSNGDAVESKTVRKNSFRPPVIEDWNSDDESEVEIIPKDKTVSSSTKKIKLVKSARETVEKVETSKQNKHYPRGNQRNWNNLMSQRLGSDFKMINKACFVCGSFEHLHYVCDKKVIRPVWNNSRRVNHKNFANKMTHPHPNRRFVPQAVLTRSGKINTAGVSVNIAVRSVNTGGSKPTMNNPRLISNGYKRGYSQLTRPFNKYSVYKNSIFNKKVNTVRVKDTTARDRAIVSKNKGKWVNVVKASACWVWKAKNSRQPTAEKVQGKGVIDSGCSRHMTGNRCYLTKYEDYNGGFVSFGDGKGRISRKVLLRVPRKDNIYSVELKSVVPTKGLTCLFAKATIDESNLWHRRLGHINFKNMNKLVRGNLVRGLPSKIFENDHSCVACQKEKQHKASCKAKLVNSISKPLHMLHMDLFGPTNVKSLMKKSYCLVVTDDFSRFSWVFFLATKNETSEILKTFITEIENQLDHKVKVIRCDNGTEFKNSVMNQFCKMKGIKREFSIARTPQQNGVAERRNRTLIEAVRTMLVDSKLPTTFWAKVVNTTCYVLNRVLIIKPHNKAPYELIHGRPPLIDFMKPFGCPVTILNTRDHLGKFEGKANEGFFVGYFVVRKAMRVFNKRTRIVEETLNIRFLENTPNVTGNGPDWLFDVDSLTISMNYVQVVTGNQTNGIAGTRDNIVTDPKVSEEDAEEKTTKMDESGAPDKDGKDNQATRSESERLLQQEKQTVHPNSTNSINSVSTPVSDAGPSFTNDDPSSPVNAAEASNAFEEHPFERFSSFKNAFTLSPISNVTPMDDTRIFGNAYDDEDVGAEADLNNMETTINVSPILTTRIDKDHSKDQIIRDFNSAIQTRRMTKISDEHAMVCYINKQRRTNHKDYQNCLFAYFLSQMEPKKVILALEDPSWIEAMQEELLQFQLQKVSTLVNLPNGKRAIGTKWVFRNKKDERGIVVRNKARLVAQGYTQEEEIDYDEVFAHVARIEAIRLFLAYASFMGFIVYQVDVKSAFLYGTIDEEVYVCQPPSFEDLQFPNKVYKVEKALYGLYQAPRAWYETLSTYLIENGFRRGTIDKTLFIKKDKSDILLVQVYVDDIIFGLTKKSLCDEFEGLMHKRFQMSSMGELTFFLGLQQALPWNLTRLARKKEEEVNIALIESWDNTQAMMEADFELAQRLQAEEQGEITIEERSRLFIEFMNKRNKHFVMLRAEEKRRKPPTKAQKRNLMSTYLKNMGGYKYNQLKSKSYDEIHKLFDNEMKRVNTFIPMDSEVVKSKEGTEESSKRTEDELESDKSKKEESSEQKAKGSREKSLVQDNEEIEIDAIPLATKPPIIVEYKIVKEGLKGFYHLIRADGSSNRYSSMIRMLQNISREDLETLWKLVKTKYGNTRPEDDYEKVFWGDLKVMFEPDIKSEIWRSLLGFLI</sequence>
<keyword evidence="9" id="KW-1185">Reference proteome</keyword>
<dbReference type="InterPro" id="IPR039537">
    <property type="entry name" value="Retrotran_Ty1/copia-like"/>
</dbReference>
<feature type="region of interest" description="Disordered" evidence="5">
    <location>
        <begin position="1219"/>
        <end position="1310"/>
    </location>
</feature>
<feature type="domain" description="CCHC-type" evidence="6">
    <location>
        <begin position="283"/>
        <end position="297"/>
    </location>
</feature>
<reference evidence="8" key="1">
    <citation type="journal article" date="2022" name="Int. J. Mol. Sci.">
        <title>Draft Genome of Tanacetum Coccineum: Genomic Comparison of Closely Related Tanacetum-Family Plants.</title>
        <authorList>
            <person name="Yamashiro T."/>
            <person name="Shiraishi A."/>
            <person name="Nakayama K."/>
            <person name="Satake H."/>
        </authorList>
    </citation>
    <scope>NUCLEOTIDE SEQUENCE</scope>
</reference>
<keyword evidence="2" id="KW-0378">Hydrolase</keyword>
<feature type="compositionally biased region" description="Basic and acidic residues" evidence="5">
    <location>
        <begin position="1234"/>
        <end position="1272"/>
    </location>
</feature>
<feature type="compositionally biased region" description="Polar residues" evidence="5">
    <location>
        <begin position="1273"/>
        <end position="1309"/>
    </location>
</feature>
<dbReference type="InterPro" id="IPR001878">
    <property type="entry name" value="Znf_CCHC"/>
</dbReference>
<dbReference type="InterPro" id="IPR013103">
    <property type="entry name" value="RVT_2"/>
</dbReference>
<dbReference type="InterPro" id="IPR036397">
    <property type="entry name" value="RNaseH_sf"/>
</dbReference>
<feature type="coiled-coil region" evidence="4">
    <location>
        <begin position="404"/>
        <end position="473"/>
    </location>
</feature>
<dbReference type="EMBL" id="BQNB010017622">
    <property type="protein sequence ID" value="GJT65312.1"/>
    <property type="molecule type" value="Genomic_DNA"/>
</dbReference>
<evidence type="ECO:0000256" key="2">
    <source>
        <dbReference type="ARBA" id="ARBA00022801"/>
    </source>
</evidence>
<dbReference type="PANTHER" id="PTHR42648">
    <property type="entry name" value="TRANSPOSASE, PUTATIVE-RELATED"/>
    <property type="match status" value="1"/>
</dbReference>
<reference evidence="8" key="2">
    <citation type="submission" date="2022-01" db="EMBL/GenBank/DDBJ databases">
        <authorList>
            <person name="Yamashiro T."/>
            <person name="Shiraishi A."/>
            <person name="Satake H."/>
            <person name="Nakayama K."/>
        </authorList>
    </citation>
    <scope>NUCLEOTIDE SEQUENCE</scope>
</reference>
<evidence type="ECO:0000256" key="3">
    <source>
        <dbReference type="PROSITE-ProRule" id="PRU00047"/>
    </source>
</evidence>
<dbReference type="Pfam" id="PF07727">
    <property type="entry name" value="RVT_2"/>
    <property type="match status" value="1"/>
</dbReference>
<dbReference type="InterPro" id="IPR036875">
    <property type="entry name" value="Znf_CCHC_sf"/>
</dbReference>
<dbReference type="Pfam" id="PF00665">
    <property type="entry name" value="rve"/>
    <property type="match status" value="1"/>
</dbReference>
<dbReference type="SUPFAM" id="SSF57756">
    <property type="entry name" value="Retrovirus zinc finger-like domains"/>
    <property type="match status" value="1"/>
</dbReference>
<dbReference type="SUPFAM" id="SSF53098">
    <property type="entry name" value="Ribonuclease H-like"/>
    <property type="match status" value="1"/>
</dbReference>
<evidence type="ECO:0000259" key="6">
    <source>
        <dbReference type="PROSITE" id="PS50158"/>
    </source>
</evidence>
<dbReference type="Pfam" id="PF13976">
    <property type="entry name" value="gag_pre-integrs"/>
    <property type="match status" value="1"/>
</dbReference>
<evidence type="ECO:0000313" key="9">
    <source>
        <dbReference type="Proteomes" id="UP001151760"/>
    </source>
</evidence>
<proteinExistence type="predicted"/>
<name>A0ABQ5FPN6_9ASTR</name>